<reference evidence="2 3" key="1">
    <citation type="submission" date="2019-10" db="EMBL/GenBank/DDBJ databases">
        <title>Genomic and transcriptomic insights into the perfect genentic adaptation of a filamentous nitrogen-fixing cyanobacterium to rice fields.</title>
        <authorList>
            <person name="Chen Z."/>
        </authorList>
    </citation>
    <scope>NUCLEOTIDE SEQUENCE [LARGE SCALE GENOMIC DNA]</scope>
    <source>
        <strain evidence="2">CCNUC1</strain>
    </source>
</reference>
<evidence type="ECO:0000259" key="1">
    <source>
        <dbReference type="SMART" id="SM00860"/>
    </source>
</evidence>
<dbReference type="KEGG" id="nsh:GXM_05230"/>
<accession>A0A5P8W4S0</accession>
<dbReference type="Proteomes" id="UP000326678">
    <property type="component" value="Chromosome Gxm1"/>
</dbReference>
<dbReference type="InterPro" id="IPR037883">
    <property type="entry name" value="Knr4/Smi1-like_sf"/>
</dbReference>
<dbReference type="SUPFAM" id="SSF160631">
    <property type="entry name" value="SMI1/KNR4-like"/>
    <property type="match status" value="1"/>
</dbReference>
<dbReference type="RefSeq" id="WP_152589903.1">
    <property type="nucleotide sequence ID" value="NZ_CP045226.1"/>
</dbReference>
<evidence type="ECO:0000313" key="2">
    <source>
        <dbReference type="EMBL" id="QFS47738.1"/>
    </source>
</evidence>
<sequence>MDKVLQLKKNLTQLAILDATFEVFGSESHQYQFKPCKSSKDIQVFESRYNITLPSEYRNFLLEIGNGGAGPGYGLSGLSGIESEDVIPEKLYPENYEILSKPFPFTKAWNDLDLIVKNNTDLVTNNNDYFDDKFIQGTLTITNYGCGIYAMLIVTGEQSGKIWIDDRTNDNGIYPACLSFCHAFHDINPDDSYPNSNNEEQPLSFYDWYEDWLNRSLEQIRQSSET</sequence>
<dbReference type="SMART" id="SM00860">
    <property type="entry name" value="SMI1_KNR4"/>
    <property type="match status" value="1"/>
</dbReference>
<feature type="domain" description="Knr4/Smi1-like" evidence="1">
    <location>
        <begin position="36"/>
        <end position="215"/>
    </location>
</feature>
<dbReference type="Gene3D" id="3.40.1580.10">
    <property type="entry name" value="SMI1/KNR4-like"/>
    <property type="match status" value="1"/>
</dbReference>
<dbReference type="EMBL" id="CP045226">
    <property type="protein sequence ID" value="QFS47738.1"/>
    <property type="molecule type" value="Genomic_DNA"/>
</dbReference>
<organism evidence="2 3">
    <name type="scientific">Nostoc sphaeroides CCNUC1</name>
    <dbReference type="NCBI Taxonomy" id="2653204"/>
    <lineage>
        <taxon>Bacteria</taxon>
        <taxon>Bacillati</taxon>
        <taxon>Cyanobacteriota</taxon>
        <taxon>Cyanophyceae</taxon>
        <taxon>Nostocales</taxon>
        <taxon>Nostocaceae</taxon>
        <taxon>Nostoc</taxon>
    </lineage>
</organism>
<name>A0A5P8W4S0_9NOSO</name>
<protein>
    <submittedName>
        <fullName evidence="2">SMI1/KNR4 family protein</fullName>
    </submittedName>
</protein>
<evidence type="ECO:0000313" key="3">
    <source>
        <dbReference type="Proteomes" id="UP000326678"/>
    </source>
</evidence>
<keyword evidence="3" id="KW-1185">Reference proteome</keyword>
<dbReference type="InterPro" id="IPR018958">
    <property type="entry name" value="Knr4/Smi1-like_dom"/>
</dbReference>
<dbReference type="AlphaFoldDB" id="A0A5P8W4S0"/>
<dbReference type="Pfam" id="PF09346">
    <property type="entry name" value="SMI1_KNR4"/>
    <property type="match status" value="1"/>
</dbReference>
<proteinExistence type="predicted"/>
<gene>
    <name evidence="2" type="ORF">GXM_05230</name>
</gene>